<organism evidence="3 4">
    <name type="scientific">Sporosarcina luteola</name>
    <dbReference type="NCBI Taxonomy" id="582850"/>
    <lineage>
        <taxon>Bacteria</taxon>
        <taxon>Bacillati</taxon>
        <taxon>Bacillota</taxon>
        <taxon>Bacilli</taxon>
        <taxon>Bacillales</taxon>
        <taxon>Caryophanaceae</taxon>
        <taxon>Sporosarcina</taxon>
    </lineage>
</organism>
<dbReference type="InterPro" id="IPR036291">
    <property type="entry name" value="NAD(P)-bd_dom_sf"/>
</dbReference>
<proteinExistence type="inferred from homology"/>
<dbReference type="SUPFAM" id="SSF51735">
    <property type="entry name" value="NAD(P)-binding Rossmann-fold domains"/>
    <property type="match status" value="1"/>
</dbReference>
<dbReference type="EMBL" id="BJYL01000024">
    <property type="protein sequence ID" value="GEN83668.1"/>
    <property type="molecule type" value="Genomic_DNA"/>
</dbReference>
<dbReference type="PANTHER" id="PTHR48107:SF7">
    <property type="entry name" value="RE15974P"/>
    <property type="match status" value="1"/>
</dbReference>
<dbReference type="Proteomes" id="UP000321901">
    <property type="component" value="Unassembled WGS sequence"/>
</dbReference>
<dbReference type="GO" id="GO:0016614">
    <property type="term" value="F:oxidoreductase activity, acting on CH-OH group of donors"/>
    <property type="evidence" value="ECO:0007669"/>
    <property type="project" value="UniProtKB-ARBA"/>
</dbReference>
<accession>A0A511Z899</accession>
<keyword evidence="2" id="KW-0560">Oxidoreductase</keyword>
<evidence type="ECO:0000313" key="4">
    <source>
        <dbReference type="Proteomes" id="UP000321901"/>
    </source>
</evidence>
<dbReference type="AlphaFoldDB" id="A0A511Z899"/>
<evidence type="ECO:0000256" key="1">
    <source>
        <dbReference type="ARBA" id="ARBA00006484"/>
    </source>
</evidence>
<comment type="caution">
    <text evidence="3">The sequence shown here is derived from an EMBL/GenBank/DDBJ whole genome shotgun (WGS) entry which is preliminary data.</text>
</comment>
<keyword evidence="4" id="KW-1185">Reference proteome</keyword>
<dbReference type="PANTHER" id="PTHR48107">
    <property type="entry name" value="NADPH-DEPENDENT ALDEHYDE REDUCTASE-LIKE PROTEIN, CHLOROPLASTIC-RELATED"/>
    <property type="match status" value="1"/>
</dbReference>
<dbReference type="Pfam" id="PF13561">
    <property type="entry name" value="adh_short_C2"/>
    <property type="match status" value="1"/>
</dbReference>
<protein>
    <submittedName>
        <fullName evidence="3">3-ketoacyl-ACP reductase</fullName>
    </submittedName>
</protein>
<dbReference type="CDD" id="cd05233">
    <property type="entry name" value="SDR_c"/>
    <property type="match status" value="1"/>
</dbReference>
<reference evidence="3 4" key="1">
    <citation type="submission" date="2019-07" db="EMBL/GenBank/DDBJ databases">
        <title>Whole genome shotgun sequence of Sporosarcina luteola NBRC 105378.</title>
        <authorList>
            <person name="Hosoyama A."/>
            <person name="Uohara A."/>
            <person name="Ohji S."/>
            <person name="Ichikawa N."/>
        </authorList>
    </citation>
    <scope>NUCLEOTIDE SEQUENCE [LARGE SCALE GENOMIC DNA]</scope>
    <source>
        <strain evidence="3 4">NBRC 105378</strain>
    </source>
</reference>
<dbReference type="RefSeq" id="WP_147057791.1">
    <property type="nucleotide sequence ID" value="NZ_BJYL01000024.1"/>
</dbReference>
<dbReference type="NCBIfam" id="NF009389">
    <property type="entry name" value="PRK12748.1"/>
    <property type="match status" value="1"/>
</dbReference>
<dbReference type="InterPro" id="IPR002347">
    <property type="entry name" value="SDR_fam"/>
</dbReference>
<comment type="similarity">
    <text evidence="1">Belongs to the short-chain dehydrogenases/reductases (SDR) family.</text>
</comment>
<evidence type="ECO:0000256" key="2">
    <source>
        <dbReference type="ARBA" id="ARBA00023002"/>
    </source>
</evidence>
<dbReference type="Gene3D" id="3.40.50.720">
    <property type="entry name" value="NAD(P)-binding Rossmann-like Domain"/>
    <property type="match status" value="1"/>
</dbReference>
<sequence length="259" mass="27708">MGILKGKIAIVTGASRSQGIGSAICLMLAEAGADIFFTHWSNYDENEGVGVEKGYPTVLSNKIKNMGVRCHHMEIDLSKPDAPTNILNHVEETLGVASVLINNATYEKLADFRTLTAEVLDRHYQINNSGTILLSTEFAKRFERAFSGKSGGRIINLVSKGPDPNNLAYIASKGMIIALTEPLSVGLAPIGITVNSVDPGPTDSGWMDKATKESLSRLFPTGNVGKPDDAARLVKFLASDESAWITGQVIKSEGGFVGR</sequence>
<evidence type="ECO:0000313" key="3">
    <source>
        <dbReference type="EMBL" id="GEN83668.1"/>
    </source>
</evidence>
<dbReference type="PRINTS" id="PR00080">
    <property type="entry name" value="SDRFAMILY"/>
</dbReference>
<dbReference type="OrthoDB" id="9803333at2"/>
<dbReference type="PRINTS" id="PR00081">
    <property type="entry name" value="GDHRDH"/>
</dbReference>
<name>A0A511Z899_9BACL</name>
<gene>
    <name evidence="3" type="primary">fabG_4</name>
    <name evidence="3" type="ORF">SLU01_19800</name>
</gene>